<name>C1BCX3_RHOOB</name>
<dbReference type="InterPro" id="IPR011055">
    <property type="entry name" value="Dup_hybrid_motif"/>
</dbReference>
<dbReference type="CDD" id="cd12797">
    <property type="entry name" value="M23_peptidase"/>
    <property type="match status" value="1"/>
</dbReference>
<proteinExistence type="predicted"/>
<feature type="region of interest" description="Disordered" evidence="1">
    <location>
        <begin position="164"/>
        <end position="311"/>
    </location>
</feature>
<evidence type="ECO:0000256" key="2">
    <source>
        <dbReference type="SAM" id="SignalP"/>
    </source>
</evidence>
<organism evidence="4 5">
    <name type="scientific">Rhodococcus opacus (strain B4)</name>
    <dbReference type="NCBI Taxonomy" id="632772"/>
    <lineage>
        <taxon>Bacteria</taxon>
        <taxon>Bacillati</taxon>
        <taxon>Actinomycetota</taxon>
        <taxon>Actinomycetes</taxon>
        <taxon>Mycobacteriales</taxon>
        <taxon>Nocardiaceae</taxon>
        <taxon>Rhodococcus</taxon>
    </lineage>
</organism>
<feature type="compositionally biased region" description="Low complexity" evidence="1">
    <location>
        <begin position="261"/>
        <end position="270"/>
    </location>
</feature>
<evidence type="ECO:0000259" key="3">
    <source>
        <dbReference type="Pfam" id="PF01551"/>
    </source>
</evidence>
<dbReference type="HOGENOM" id="CLU_029425_3_0_11"/>
<dbReference type="Gene3D" id="2.70.70.10">
    <property type="entry name" value="Glucose Permease (Domain IIA)"/>
    <property type="match status" value="1"/>
</dbReference>
<keyword evidence="4" id="KW-0614">Plasmid</keyword>
<gene>
    <name evidence="4" type="ordered locus">ROP_pROB01-02180</name>
</gene>
<dbReference type="AlphaFoldDB" id="C1BCX3"/>
<geneLocation type="plasmid" evidence="4 5">
    <name>pROB01</name>
</geneLocation>
<accession>C1BCX3</accession>
<sequence length="425" mass="42264">MTAQKGPAMRGITSSALTACTRRLPTLCLGASTAAAMVVLTAPPASAAHPGHADSSSALAAALADAVTMVADAAQPDVVVVDPSRWQTVANIAAASLRNAEANGSLADAFEAQHLLAGCLSGFAAGSAAAEVLGACADELGAVDGGIAPRLLAALELGDVSESSGPGIFDHTDPAEAAAAPDSALAEATVPNPDEEQTAGTGAETGEAEADADPQSEHPGPEGAEDIEAPSPEADTGGDADGSHTHDGADAEGAADDATGDETGAVTGADETGADETEDGAAAPQQPRTWNRPGTKEFVAPSAGTVTSTMGDGRGHEGIDIANTLGAPIVAVADGEVIDAGPAQGFGLWVRIRHDDGTITTYGHNNDNLVEVGERVKAGQQIATVGNRGNSTGPHLHFEIEDPDGEIVDPVKWLAKRGASIVGLD</sequence>
<dbReference type="InterPro" id="IPR016047">
    <property type="entry name" value="M23ase_b-sheet_dom"/>
</dbReference>
<dbReference type="KEGG" id="rop:ROP_pROB01-02180"/>
<dbReference type="PANTHER" id="PTHR21666">
    <property type="entry name" value="PEPTIDASE-RELATED"/>
    <property type="match status" value="1"/>
</dbReference>
<protein>
    <submittedName>
        <fullName evidence="4">Peptidase M23 family protein</fullName>
    </submittedName>
</protein>
<dbReference type="GO" id="GO:0004222">
    <property type="term" value="F:metalloendopeptidase activity"/>
    <property type="evidence" value="ECO:0007669"/>
    <property type="project" value="TreeGrafter"/>
</dbReference>
<dbReference type="Proteomes" id="UP000002212">
    <property type="component" value="Plasmid pROB01"/>
</dbReference>
<dbReference type="InterPro" id="IPR050570">
    <property type="entry name" value="Cell_wall_metabolism_enzyme"/>
</dbReference>
<keyword evidence="2" id="KW-0732">Signal</keyword>
<feature type="signal peptide" evidence="2">
    <location>
        <begin position="1"/>
        <end position="47"/>
    </location>
</feature>
<feature type="chain" id="PRO_5002907242" evidence="2">
    <location>
        <begin position="48"/>
        <end position="425"/>
    </location>
</feature>
<dbReference type="Pfam" id="PF01551">
    <property type="entry name" value="Peptidase_M23"/>
    <property type="match status" value="1"/>
</dbReference>
<dbReference type="SUPFAM" id="SSF51261">
    <property type="entry name" value="Duplicated hybrid motif"/>
    <property type="match status" value="1"/>
</dbReference>
<evidence type="ECO:0000256" key="1">
    <source>
        <dbReference type="SAM" id="MobiDB-lite"/>
    </source>
</evidence>
<dbReference type="EMBL" id="AP011116">
    <property type="protein sequence ID" value="BAH55717.1"/>
    <property type="molecule type" value="Genomic_DNA"/>
</dbReference>
<evidence type="ECO:0000313" key="4">
    <source>
        <dbReference type="EMBL" id="BAH55717.1"/>
    </source>
</evidence>
<evidence type="ECO:0000313" key="5">
    <source>
        <dbReference type="Proteomes" id="UP000002212"/>
    </source>
</evidence>
<feature type="domain" description="M23ase beta-sheet core" evidence="3">
    <location>
        <begin position="315"/>
        <end position="410"/>
    </location>
</feature>
<feature type="compositionally biased region" description="Low complexity" evidence="1">
    <location>
        <begin position="175"/>
        <end position="188"/>
    </location>
</feature>
<dbReference type="PANTHER" id="PTHR21666:SF270">
    <property type="entry name" value="MUREIN HYDROLASE ACTIVATOR ENVC"/>
    <property type="match status" value="1"/>
</dbReference>
<reference evidence="4 5" key="1">
    <citation type="submission" date="2009-03" db="EMBL/GenBank/DDBJ databases">
        <title>Comparison of the complete genome sequences of Rhodococcus erythropolis PR4 and Rhodococcus opacus B4.</title>
        <authorList>
            <person name="Takarada H."/>
            <person name="Sekine M."/>
            <person name="Hosoyama A."/>
            <person name="Yamada R."/>
            <person name="Fujisawa T."/>
            <person name="Omata S."/>
            <person name="Shimizu A."/>
            <person name="Tsukatani N."/>
            <person name="Tanikawa S."/>
            <person name="Fujita N."/>
            <person name="Harayama S."/>
        </authorList>
    </citation>
    <scope>NUCLEOTIDE SEQUENCE [LARGE SCALE GENOMIC DNA]</scope>
    <source>
        <strain evidence="4 5">B4</strain>
        <plasmid evidence="4 5">pROB01</plasmid>
    </source>
</reference>